<comment type="similarity">
    <text evidence="2 11">Belongs to the TRM44 family.</text>
</comment>
<keyword evidence="8 11" id="KW-0949">S-adenosyl-L-methionine</keyword>
<proteinExistence type="inferred from homology"/>
<dbReference type="EC" id="2.1.1.211" evidence="3 11"/>
<keyword evidence="9 11" id="KW-0819">tRNA processing</keyword>
<organism evidence="12 13">
    <name type="scientific">Dispira parvispora</name>
    <dbReference type="NCBI Taxonomy" id="1520584"/>
    <lineage>
        <taxon>Eukaryota</taxon>
        <taxon>Fungi</taxon>
        <taxon>Fungi incertae sedis</taxon>
        <taxon>Zoopagomycota</taxon>
        <taxon>Kickxellomycotina</taxon>
        <taxon>Dimargaritomycetes</taxon>
        <taxon>Dimargaritales</taxon>
        <taxon>Dimargaritaceae</taxon>
        <taxon>Dispira</taxon>
    </lineage>
</organism>
<evidence type="ECO:0000256" key="7">
    <source>
        <dbReference type="ARBA" id="ARBA00022679"/>
    </source>
</evidence>
<dbReference type="PANTHER" id="PTHR21210">
    <property type="entry name" value="TRNA (URACIL-O(2)-)-METHYLTRANSFERASE-RELATED"/>
    <property type="match status" value="1"/>
</dbReference>
<dbReference type="OrthoDB" id="10047021at2759"/>
<dbReference type="AlphaFoldDB" id="A0A9W8EAB6"/>
<dbReference type="PANTHER" id="PTHR21210:SF0">
    <property type="entry name" value="TRNA (URACIL-O(2)-)-METHYLTRANSFERASE-RELATED"/>
    <property type="match status" value="1"/>
</dbReference>
<evidence type="ECO:0000256" key="4">
    <source>
        <dbReference type="ARBA" id="ARBA00017788"/>
    </source>
</evidence>
<dbReference type="GO" id="GO:0005737">
    <property type="term" value="C:cytoplasm"/>
    <property type="evidence" value="ECO:0007669"/>
    <property type="project" value="UniProtKB-SubCell"/>
</dbReference>
<keyword evidence="5 11" id="KW-0963">Cytoplasm</keyword>
<comment type="subcellular location">
    <subcellularLocation>
        <location evidence="1 11">Cytoplasm</location>
    </subcellularLocation>
</comment>
<evidence type="ECO:0000313" key="13">
    <source>
        <dbReference type="Proteomes" id="UP001150925"/>
    </source>
</evidence>
<evidence type="ECO:0000256" key="9">
    <source>
        <dbReference type="ARBA" id="ARBA00022694"/>
    </source>
</evidence>
<comment type="function">
    <text evidence="11">Adenosyl-L-methionine (AdoMet)-dependent tRNA (uracil-O(2)-)-methyltransferase.</text>
</comment>
<evidence type="ECO:0000256" key="10">
    <source>
        <dbReference type="ARBA" id="ARBA00047957"/>
    </source>
</evidence>
<evidence type="ECO:0000256" key="3">
    <source>
        <dbReference type="ARBA" id="ARBA00012795"/>
    </source>
</evidence>
<evidence type="ECO:0000256" key="1">
    <source>
        <dbReference type="ARBA" id="ARBA00004496"/>
    </source>
</evidence>
<dbReference type="GO" id="GO:0030488">
    <property type="term" value="P:tRNA methylation"/>
    <property type="evidence" value="ECO:0007669"/>
    <property type="project" value="UniProtKB-UniRule"/>
</dbReference>
<dbReference type="EMBL" id="JANBPY010000012">
    <property type="protein sequence ID" value="KAJ1969951.1"/>
    <property type="molecule type" value="Genomic_DNA"/>
</dbReference>
<evidence type="ECO:0000256" key="2">
    <source>
        <dbReference type="ARBA" id="ARBA00009056"/>
    </source>
</evidence>
<dbReference type="Proteomes" id="UP001150925">
    <property type="component" value="Unassembled WGS sequence"/>
</dbReference>
<name>A0A9W8EAB6_9FUNG</name>
<keyword evidence="6 11" id="KW-0489">Methyltransferase</keyword>
<reference evidence="12" key="1">
    <citation type="submission" date="2022-07" db="EMBL/GenBank/DDBJ databases">
        <title>Phylogenomic reconstructions and comparative analyses of Kickxellomycotina fungi.</title>
        <authorList>
            <person name="Reynolds N.K."/>
            <person name="Stajich J.E."/>
            <person name="Barry K."/>
            <person name="Grigoriev I.V."/>
            <person name="Crous P."/>
            <person name="Smith M.E."/>
        </authorList>
    </citation>
    <scope>NUCLEOTIDE SEQUENCE</scope>
    <source>
        <strain evidence="12">RSA 1196</strain>
    </source>
</reference>
<evidence type="ECO:0000256" key="11">
    <source>
        <dbReference type="RuleBase" id="RU368004"/>
    </source>
</evidence>
<protein>
    <recommendedName>
        <fullName evidence="4 11">tRNA (uracil-O(2)-)-methyltransferase</fullName>
        <ecNumber evidence="3 11">2.1.1.211</ecNumber>
    </recommendedName>
</protein>
<evidence type="ECO:0000256" key="5">
    <source>
        <dbReference type="ARBA" id="ARBA00022490"/>
    </source>
</evidence>
<sequence>MTHPTSPLTPAPEVSRAALVRRYSPQVHYDVAQDAKHGLPLTLDLSTPAPQLSTEFLNKPGNPLAWYMFAECSTPATADQFYQVMTRWLVEPQLVIPPVSGAKLVSDVEYPLPETPAALRESPPLRRKVVRQLLPKRTTHDAIVTETIHIYRNEEQVRVHFTPELPDPARGLAQLPFYYPKLMSFAYIYRRGISPAVDETLAEDSDTLPSMQGTLGLEFALEPNAPFKLTSKEVYGWSEILKKMYKWSISTVLGYRKRAQHDVTVPKSQYFKRYATLKTRYGAMWVERWPEKTDARKFVFEDIAIATWLLCLWDGRSSENQSGFGIDQSARKVWELYGSGPQLQARTLYPVDAKFEHTEWFLGNHADELVPWIPIMAAKSHYDAKVVVIPCCPFVLCGQKLRHPTPGMTRFQTYVEYVKMVMRTCGYHVEEEHLRIPSTKNIALVGRRRTFDRDDTEAASRVLRDIDALVQQSGSFKPRISDREKTLLQLAKQEQRGLS</sequence>
<evidence type="ECO:0000256" key="8">
    <source>
        <dbReference type="ARBA" id="ARBA00022691"/>
    </source>
</evidence>
<evidence type="ECO:0000313" key="12">
    <source>
        <dbReference type="EMBL" id="KAJ1969951.1"/>
    </source>
</evidence>
<evidence type="ECO:0000256" key="6">
    <source>
        <dbReference type="ARBA" id="ARBA00022603"/>
    </source>
</evidence>
<comment type="caution">
    <text evidence="12">The sequence shown here is derived from an EMBL/GenBank/DDBJ whole genome shotgun (WGS) entry which is preliminary data.</text>
</comment>
<dbReference type="InterPro" id="IPR011671">
    <property type="entry name" value="tRNA_uracil_MeTrfase"/>
</dbReference>
<dbReference type="Pfam" id="PF07757">
    <property type="entry name" value="AdoMet_MTase"/>
    <property type="match status" value="1"/>
</dbReference>
<gene>
    <name evidence="12" type="primary">TRM44</name>
    <name evidence="12" type="ORF">IWQ62_000292</name>
</gene>
<accession>A0A9W8EAB6</accession>
<keyword evidence="7 11" id="KW-0808">Transferase</keyword>
<keyword evidence="13" id="KW-1185">Reference proteome</keyword>
<comment type="catalytic activity">
    <reaction evidence="10 11">
        <text>uridine(44) in tRNA(Ser) + S-adenosyl-L-methionine = 2'-O-methyluridine(44) in tRNA(Ser) + S-adenosyl-L-homocysteine + H(+)</text>
        <dbReference type="Rhea" id="RHEA:43100"/>
        <dbReference type="Rhea" id="RHEA-COMP:10339"/>
        <dbReference type="Rhea" id="RHEA-COMP:10340"/>
        <dbReference type="ChEBI" id="CHEBI:15378"/>
        <dbReference type="ChEBI" id="CHEBI:57856"/>
        <dbReference type="ChEBI" id="CHEBI:59789"/>
        <dbReference type="ChEBI" id="CHEBI:65315"/>
        <dbReference type="ChEBI" id="CHEBI:74478"/>
        <dbReference type="EC" id="2.1.1.211"/>
    </reaction>
</comment>
<dbReference type="GO" id="GO:0141101">
    <property type="term" value="F:tRNA(Ser) (uridine(44)-2'-O-)-methyltransferase activity"/>
    <property type="evidence" value="ECO:0007669"/>
    <property type="project" value="UniProtKB-EC"/>
</dbReference>